<dbReference type="AlphaFoldDB" id="A0A2K8SDH1"/>
<evidence type="ECO:0000313" key="1">
    <source>
        <dbReference type="EMBL" id="AUB31511.1"/>
    </source>
</evidence>
<dbReference type="KEGG" id="sfz:SFLOR_v1c04590"/>
<proteinExistence type="predicted"/>
<evidence type="ECO:0000313" key="2">
    <source>
        <dbReference type="Proteomes" id="UP000231823"/>
    </source>
</evidence>
<dbReference type="OrthoDB" id="390238at2"/>
<reference evidence="1 2" key="1">
    <citation type="submission" date="2017-12" db="EMBL/GenBank/DDBJ databases">
        <title>Complete genome sequence of Spiroplasma floricola 23-6 (ATCC 29989).</title>
        <authorList>
            <person name="Tsai Y.-M."/>
            <person name="Wu P.-S."/>
            <person name="Lo W.-S."/>
            <person name="Kuo C.-H."/>
        </authorList>
    </citation>
    <scope>NUCLEOTIDE SEQUENCE [LARGE SCALE GENOMIC DNA]</scope>
    <source>
        <strain evidence="1 2">23-6</strain>
    </source>
</reference>
<name>A0A2K8SDH1_9MOLU</name>
<dbReference type="EMBL" id="CP025057">
    <property type="protein sequence ID" value="AUB31511.1"/>
    <property type="molecule type" value="Genomic_DNA"/>
</dbReference>
<gene>
    <name evidence="1" type="ORF">SFLOR_v1c04590</name>
</gene>
<keyword evidence="2" id="KW-1185">Reference proteome</keyword>
<sequence length="436" mass="51974">MAEIKETELLSNLVDIQQLYKNARNTKISNEDTQKFIDSIFGNYFLDNDNINFLLKNGYNFFSFDDEELCFCLSGFQFKNCCKLELKNEKNKNYIPFIKAIIKFEKYKDYLEFSSKLFEKVYLKLAKNEKCNLPYCQSSAVENSLYNINFDENDYVSSNKRNIFDNYYQMGLSFFNRVENNQFKFFGFCKEHDNQIKSIKITKDSVDQDILLLNFVTIVYKLFIARVQLQVLKEEFRSYFNSIDEENIKTLFIYNLKKISNHVSSLLEFYSFFIESLKGESMKYEIIKFTLAKTNNFKIFDVIQPQITPENFNVINSINNIFLTEKFATIVMQEDKKNSFVTMVFDKTNKSVKDFFDQYLKIIKRNSKSEEAFISNCALILADNIIYNEKWFNKLEEQEKYLYSALNKFRFEHPNMGQEYLKMKFFAGFNKGNNFF</sequence>
<accession>A0A2K8SDH1</accession>
<dbReference type="RefSeq" id="WP_100916502.1">
    <property type="nucleotide sequence ID" value="NZ_CP025057.1"/>
</dbReference>
<dbReference type="Proteomes" id="UP000231823">
    <property type="component" value="Chromosome"/>
</dbReference>
<protein>
    <submittedName>
        <fullName evidence="1">Uncharacterized protein</fullName>
    </submittedName>
</protein>
<organism evidence="1 2">
    <name type="scientific">Spiroplasma floricola 23-6</name>
    <dbReference type="NCBI Taxonomy" id="1336749"/>
    <lineage>
        <taxon>Bacteria</taxon>
        <taxon>Bacillati</taxon>
        <taxon>Mycoplasmatota</taxon>
        <taxon>Mollicutes</taxon>
        <taxon>Entomoplasmatales</taxon>
        <taxon>Spiroplasmataceae</taxon>
        <taxon>Spiroplasma</taxon>
    </lineage>
</organism>